<dbReference type="Gene3D" id="3.90.1600.10">
    <property type="entry name" value="Palm domain of DNA polymerase"/>
    <property type="match status" value="1"/>
</dbReference>
<keyword evidence="4" id="KW-1185">Reference proteome</keyword>
<protein>
    <submittedName>
        <fullName evidence="3">DNA polymerase</fullName>
    </submittedName>
</protein>
<dbReference type="Proteomes" id="UP001056479">
    <property type="component" value="Segment"/>
</dbReference>
<keyword evidence="1" id="KW-0540">Nuclease</keyword>
<keyword evidence="2" id="KW-0378">Hydrolase</keyword>
<evidence type="ECO:0000256" key="1">
    <source>
        <dbReference type="ARBA" id="ARBA00022722"/>
    </source>
</evidence>
<reference evidence="3" key="1">
    <citation type="journal article" date="2022" name="Viruses">
        <title>Isolation of novel Xanthomonas phages for the plant pathogens X. translucens and X. campestris.</title>
        <authorList>
            <person name="Erdrich S.H."/>
            <person name="Sharma V."/>
            <person name="Schurr U."/>
            <person name="Arsova B."/>
            <person name="Frunzke J."/>
        </authorList>
    </citation>
    <scope>NUCLEOTIDE SEQUENCE</scope>
</reference>
<dbReference type="SUPFAM" id="SSF56672">
    <property type="entry name" value="DNA/RNA polymerases"/>
    <property type="match status" value="1"/>
</dbReference>
<organism evidence="3 4">
    <name type="scientific">Xanthomonas phage Langgrundblatt1</name>
    <dbReference type="NCBI Taxonomy" id="2939128"/>
    <lineage>
        <taxon>Viruses</taxon>
        <taxon>Duplodnaviria</taxon>
        <taxon>Heunggongvirae</taxon>
        <taxon>Uroviricota</taxon>
        <taxon>Caudoviricetes</taxon>
        <taxon>Stanbaylleyvirinae</taxon>
        <taxon>Shirevirus</taxon>
        <taxon>Shirevirus langgrundblatt1</taxon>
    </lineage>
</organism>
<accession>A0A9E7E0W0</accession>
<gene>
    <name evidence="3" type="ORF">Langgrundblatt1_BL10049</name>
</gene>
<sequence>MFFDSDEFTKRMLKGKSKGTDLSKLSRPPLTLRPFVEFTDIELAQQPIGSPMIYDVECYPNFFCVSFKCPESGKVVYFERSPRSDFDGERLRWMMFKFCTVGFNSFAYDVCMVFAAAQGFDCAKLKALSNALIGEGMRPREAQKEFGFRIPFDVLNQIDLIEVAPLEGGLKLYAARLQAARLQDLPYDHTQYLTEEEAETVKYYNINDDDNTILLYKELLPEIQLRETLGKEYNQDLRSRSDAQIAEAVIASELAKLTGKYPQKPKAHVTSVQYEAPSWIGYVSPELRSIVDRIEAATFPLDGNGSPMWPEGLGEKERTKSGYTWVLKARIGDSVYKLGMGGLHSSEQNVAHVATADTLLIDRDVASYYPRIILNERLFPKHLGEAFLHVYEALVNKRLAAKKAGNKTIANALKITINGGFGKFGNLYSLLYSPKLLLQVTITGQLALLMLIEMIQHHGIPVVSGNTDGIVIKCPVDRYDDLNAIIAMWEQITGFETEETRYKALYCRDVNNYFAVKEKGDEKAKLLSDRLGVKIKGSYAEVGSALNSVLSKNAEHLICSDAVVYAITQGTPVRQTIEACTDIKRFTTVRKVNGGAEKDGVFIGKIIRWYYAKEVAGQIRYIATGNAVPKSEGAKPLMDLPPEFPSDIDFDWYVEQAEDTLEKIGFKPRKQAVMFF</sequence>
<evidence type="ECO:0000313" key="4">
    <source>
        <dbReference type="Proteomes" id="UP001056479"/>
    </source>
</evidence>
<dbReference type="InterPro" id="IPR023211">
    <property type="entry name" value="DNA_pol_palm_dom_sf"/>
</dbReference>
<evidence type="ECO:0000313" key="3">
    <source>
        <dbReference type="EMBL" id="URA06814.1"/>
    </source>
</evidence>
<proteinExistence type="predicted"/>
<dbReference type="GO" id="GO:0016787">
    <property type="term" value="F:hydrolase activity"/>
    <property type="evidence" value="ECO:0007669"/>
    <property type="project" value="UniProtKB-KW"/>
</dbReference>
<dbReference type="InterPro" id="IPR043502">
    <property type="entry name" value="DNA/RNA_pol_sf"/>
</dbReference>
<dbReference type="EMBL" id="ON189042">
    <property type="protein sequence ID" value="URA06814.1"/>
    <property type="molecule type" value="Genomic_DNA"/>
</dbReference>
<evidence type="ECO:0000256" key="2">
    <source>
        <dbReference type="ARBA" id="ARBA00022801"/>
    </source>
</evidence>
<name>A0A9E7E0W0_9CAUD</name>
<dbReference type="GO" id="GO:0004518">
    <property type="term" value="F:nuclease activity"/>
    <property type="evidence" value="ECO:0007669"/>
    <property type="project" value="UniProtKB-KW"/>
</dbReference>